<evidence type="ECO:0008006" key="4">
    <source>
        <dbReference type="Google" id="ProtNLM"/>
    </source>
</evidence>
<dbReference type="EMBL" id="AUSV01000036">
    <property type="protein sequence ID" value="ESP93462.1"/>
    <property type="molecule type" value="Genomic_DNA"/>
</dbReference>
<dbReference type="GeneID" id="29922458"/>
<dbReference type="AlphaFoldDB" id="V4JEK5"/>
<dbReference type="PATRIC" id="fig|1353533.3.peg.2278"/>
<feature type="signal peptide" evidence="1">
    <location>
        <begin position="1"/>
        <end position="21"/>
    </location>
</feature>
<feature type="chain" id="PRO_5004719985" description="Fibronectin type-III domain-containing protein" evidence="1">
    <location>
        <begin position="22"/>
        <end position="1021"/>
    </location>
</feature>
<dbReference type="RefSeq" id="WP_023399193.1">
    <property type="nucleotide sequence ID" value="NZ_AUSV01000036.1"/>
</dbReference>
<organism evidence="2 3">
    <name type="scientific">Pseudoalteromonas luteoviolacea (strain 2ta16)</name>
    <dbReference type="NCBI Taxonomy" id="1353533"/>
    <lineage>
        <taxon>Bacteria</taxon>
        <taxon>Pseudomonadati</taxon>
        <taxon>Pseudomonadota</taxon>
        <taxon>Gammaproteobacteria</taxon>
        <taxon>Alteromonadales</taxon>
        <taxon>Pseudoalteromonadaceae</taxon>
        <taxon>Pseudoalteromonas</taxon>
    </lineage>
</organism>
<keyword evidence="1" id="KW-0732">Signal</keyword>
<protein>
    <recommendedName>
        <fullName evidence="4">Fibronectin type-III domain-containing protein</fullName>
    </recommendedName>
</protein>
<proteinExistence type="predicted"/>
<evidence type="ECO:0000313" key="3">
    <source>
        <dbReference type="Proteomes" id="UP000017820"/>
    </source>
</evidence>
<evidence type="ECO:0000313" key="2">
    <source>
        <dbReference type="EMBL" id="ESP93462.1"/>
    </source>
</evidence>
<gene>
    <name evidence="2" type="ORF">PL2TA16_03315</name>
</gene>
<reference evidence="2 3" key="1">
    <citation type="submission" date="2013-07" db="EMBL/GenBank/DDBJ databases">
        <title>Draft genome sequence of Pseudoalteromonas luteoviolacea 2ta16.</title>
        <authorList>
            <person name="Allen E.E."/>
            <person name="Azam F."/>
            <person name="Podell S."/>
        </authorList>
    </citation>
    <scope>NUCLEOTIDE SEQUENCE [LARGE SCALE GENOMIC DNA]</scope>
    <source>
        <strain evidence="2 3">2ta16</strain>
    </source>
</reference>
<accession>V4JEK5</accession>
<comment type="caution">
    <text evidence="2">The sequence shown here is derived from an EMBL/GenBank/DDBJ whole genome shotgun (WGS) entry which is preliminary data.</text>
</comment>
<dbReference type="Proteomes" id="UP000017820">
    <property type="component" value="Unassembled WGS sequence"/>
</dbReference>
<evidence type="ECO:0000256" key="1">
    <source>
        <dbReference type="SAM" id="SignalP"/>
    </source>
</evidence>
<name>V4JEK5_PSEL2</name>
<sequence>MKLLKSVLLFLILSQSWISSASTITLTNTKTSPNYLSGDVDKFIVTEANSHGISYNRLKNFNITRPLLMLDHNSLPGITPKNQLKTIVIHADTISLNSSLSFVSGDISANIIFIVSSTNGSISCTSCSFTGYPRITLAASTNSTGLSSSMSSVGNLTNTSGGKVSLNNLSAPDAVSIETHARTISTAGNIQSVFRAQKQGSNHVVSDSGLIGVNGGFSFFTGPLTVNYNNHEVVDADETVSSVNSFSGNIHGAGIAIVSARPITITKGTKLSTQSDLMASGHVGDDFFVPTGNIDIVTTSKKSNHGKVTNAGTLLSDTGANILSGEHFENTGMIASHNSEISIKGTLKNTGYIEVAGNLEVGSKILDNRRALNATSLKVYAEDAIFNHLGGRILGNVVTLDTSYFINGSRQEVAPSIAKKSDLTIQSDLSDAADYGIYNSNGYNTPSSAVSELSAHISASELSINAAQVENINPYYRVRRSVEIWDDKVELNYAKSRRVSITAQNSINIYASKYLLNSSSILGLDNPGTFTINTPVMQNERYRVDTKGYIFARKEQNSTEEKHITHGTELETHVDALSPMAILYSFGRFDYSPLTSTSSTVFNNLMSFMQIHGRSNFYNTNFASIAIVASSETNAGTSVKCIVTGCGNDNYQDNYTQTTFTSFLDDVDGLSSEILVETQVKVEDFLQKSIDDYIEAYTKKEQDAFVNAGNLLTTKFGKMFFYNSRVDKYDHGDILVITIYKCRLLLDGEDFYDKRCFPSDHSAGVTNIAAEAAKDGIVPGTEQTDAQIKEMIAIYQGNFNGAGSVQQRFYHNPSEPDLRTVNGYWGNSFPNSRYDIAQNSSGNIEITFRYYNRFFHDLARTQFVTDVVSYNPSHLHSKTVLYSTFKNAKPKTPVIRDIGYNQNTGAVTFSWSPVLVPNTTYEIDSSLGSATSTGLNRTFSKRSDGKIRYRVRACTQYNGNKLCGSYSANKTKTVDYVGGGNGGGGGGGPIEPPPCEGCSIHTLPIQSSASLGSNEQGGNLK</sequence>